<organism evidence="2 3">
    <name type="scientific">Pseudomonas xionganensis</name>
    <dbReference type="NCBI Taxonomy" id="2654845"/>
    <lineage>
        <taxon>Bacteria</taxon>
        <taxon>Pseudomonadati</taxon>
        <taxon>Pseudomonadota</taxon>
        <taxon>Gammaproteobacteria</taxon>
        <taxon>Pseudomonadales</taxon>
        <taxon>Pseudomonadaceae</taxon>
        <taxon>Pseudomonas</taxon>
    </lineage>
</organism>
<comment type="caution">
    <text evidence="2">The sequence shown here is derived from an EMBL/GenBank/DDBJ whole genome shotgun (WGS) entry which is preliminary data.</text>
</comment>
<keyword evidence="1" id="KW-1133">Transmembrane helix</keyword>
<dbReference type="RefSeq" id="WP_160346705.1">
    <property type="nucleotide sequence ID" value="NZ_WKJZ01000002.1"/>
</dbReference>
<keyword evidence="1" id="KW-0812">Transmembrane</keyword>
<accession>A0A6I4L3G3</accession>
<dbReference type="Pfam" id="PF04246">
    <property type="entry name" value="RseC_MucC"/>
    <property type="match status" value="1"/>
</dbReference>
<dbReference type="InterPro" id="IPR026268">
    <property type="entry name" value="RseC"/>
</dbReference>
<proteinExistence type="predicted"/>
<dbReference type="PANTHER" id="PTHR35867:SF1">
    <property type="entry name" value="PROTEIN RSEC"/>
    <property type="match status" value="1"/>
</dbReference>
<feature type="transmembrane region" description="Helical" evidence="1">
    <location>
        <begin position="106"/>
        <end position="122"/>
    </location>
</feature>
<dbReference type="InterPro" id="IPR007359">
    <property type="entry name" value="SigmaE_reg_RseC_MucC"/>
</dbReference>
<dbReference type="PANTHER" id="PTHR35867">
    <property type="entry name" value="PROTEIN RSEC"/>
    <property type="match status" value="1"/>
</dbReference>
<evidence type="ECO:0000256" key="1">
    <source>
        <dbReference type="SAM" id="Phobius"/>
    </source>
</evidence>
<sequence>MIEEQGRVVAVESGAVWVETLRKSTCSACSAKAACGQGLLNQLGAGARRGYVRALSGLSLQVGDAVVIGVREDLLVRGSILVYLLPLLGLFMAAGLAQWLALGEPLVILAAFAGLLATWYGVRRYSLRSSDDPAAQPVVLRALLAAEGRTETLPVSK</sequence>
<dbReference type="PIRSF" id="PIRSF004923">
    <property type="entry name" value="RseC"/>
    <property type="match status" value="1"/>
</dbReference>
<dbReference type="Proteomes" id="UP000429555">
    <property type="component" value="Unassembled WGS sequence"/>
</dbReference>
<gene>
    <name evidence="2" type="ORF">GJV18_14225</name>
</gene>
<reference evidence="2 3" key="1">
    <citation type="submission" date="2019-11" db="EMBL/GenBank/DDBJ databases">
        <title>Pseudomonas flavidum sp. nov., isolated from Baiyang Lake.</title>
        <authorList>
            <person name="Zhao Y."/>
        </authorList>
    </citation>
    <scope>NUCLEOTIDE SEQUENCE [LARGE SCALE GENOMIC DNA]</scope>
    <source>
        <strain evidence="3">R-22-3 w-18</strain>
    </source>
</reference>
<protein>
    <submittedName>
        <fullName evidence="2">Transcriptional regulator</fullName>
    </submittedName>
</protein>
<name>A0A6I4L3G3_9PSED</name>
<keyword evidence="1" id="KW-0472">Membrane</keyword>
<dbReference type="EMBL" id="WKJZ01000002">
    <property type="protein sequence ID" value="MVW76473.1"/>
    <property type="molecule type" value="Genomic_DNA"/>
</dbReference>
<keyword evidence="3" id="KW-1185">Reference proteome</keyword>
<dbReference type="AlphaFoldDB" id="A0A6I4L3G3"/>
<feature type="transmembrane region" description="Helical" evidence="1">
    <location>
        <begin position="80"/>
        <end position="100"/>
    </location>
</feature>
<evidence type="ECO:0000313" key="2">
    <source>
        <dbReference type="EMBL" id="MVW76473.1"/>
    </source>
</evidence>
<evidence type="ECO:0000313" key="3">
    <source>
        <dbReference type="Proteomes" id="UP000429555"/>
    </source>
</evidence>